<dbReference type="EC" id="3.4.16.4" evidence="4"/>
<dbReference type="GO" id="GO:0009002">
    <property type="term" value="F:serine-type D-Ala-D-Ala carboxypeptidase activity"/>
    <property type="evidence" value="ECO:0007669"/>
    <property type="project" value="UniProtKB-EC"/>
</dbReference>
<evidence type="ECO:0000313" key="5">
    <source>
        <dbReference type="Proteomes" id="UP000886851"/>
    </source>
</evidence>
<feature type="chain" id="PRO_5038985304" evidence="3">
    <location>
        <begin position="21"/>
        <end position="476"/>
    </location>
</feature>
<keyword evidence="4" id="KW-0121">Carboxypeptidase</keyword>
<sequence length="476" mass="53101">MKKKTLFFLLGCLSYSLLSAQTSGDSLLAARLDSLIEHQLPKGSNVGLSVYDLTANRMLYEYQADLLSRPASTMKLVTAITALAQPEFDEPFRTEVWYRGWVEADTLHGDLYMVGGFDPEFDEEDLDSLVSAAARAPFSVIKGHIYGDVSMKDSLYWGSGWLWDDNPSSFQPYLSPLMLEKGVVRVTVSPTLAGDTAEVSVSPASSYYTVNNSALTRMPSAGDLRVTRRWMENSNEILVSGNVTKRQTRTLNLYSSQDFFMHTFAERLRAAGVRCLADSLYAFGELTRDSLATLLAVHETSAQRVLDEMLKESDNLNAEAVFYRLGAHHTGSKHIRARDAQKAVRKLIGDLGLNALDYRLADGCGLSHYDYISPELLVTFLRYAYGHTDIFRKLYKALPVGGVDGTLKHRMRRGTPAYRRVFAKTGSYTGINCLAGYLQTEQGHWVAFAIMNQNVLSGRKARAFQDKVCGEIIHRD</sequence>
<keyword evidence="4" id="KW-0645">Protease</keyword>
<dbReference type="Pfam" id="PF02113">
    <property type="entry name" value="Peptidase_S13"/>
    <property type="match status" value="1"/>
</dbReference>
<feature type="signal peptide" evidence="3">
    <location>
        <begin position="1"/>
        <end position="20"/>
    </location>
</feature>
<comment type="caution">
    <text evidence="4">The sequence shown here is derived from an EMBL/GenBank/DDBJ whole genome shotgun (WGS) entry which is preliminary data.</text>
</comment>
<evidence type="ECO:0000256" key="2">
    <source>
        <dbReference type="ARBA" id="ARBA00022801"/>
    </source>
</evidence>
<dbReference type="SUPFAM" id="SSF56601">
    <property type="entry name" value="beta-lactamase/transpeptidase-like"/>
    <property type="match status" value="1"/>
</dbReference>
<dbReference type="EMBL" id="DXCV01000056">
    <property type="protein sequence ID" value="HIY88657.1"/>
    <property type="molecule type" value="Genomic_DNA"/>
</dbReference>
<dbReference type="GO" id="GO:0000270">
    <property type="term" value="P:peptidoglycan metabolic process"/>
    <property type="evidence" value="ECO:0007669"/>
    <property type="project" value="TreeGrafter"/>
</dbReference>
<accession>A0A9D2CK75</accession>
<dbReference type="AlphaFoldDB" id="A0A9D2CK75"/>
<dbReference type="Gene3D" id="3.40.710.10">
    <property type="entry name" value="DD-peptidase/beta-lactamase superfamily"/>
    <property type="match status" value="2"/>
</dbReference>
<evidence type="ECO:0000256" key="1">
    <source>
        <dbReference type="ARBA" id="ARBA00006096"/>
    </source>
</evidence>
<comment type="similarity">
    <text evidence="1">Belongs to the peptidase S13 family.</text>
</comment>
<evidence type="ECO:0000256" key="3">
    <source>
        <dbReference type="SAM" id="SignalP"/>
    </source>
</evidence>
<protein>
    <submittedName>
        <fullName evidence="4">D-alanyl-D-alanine carboxypeptidase/D-alanyl-D-alanine-endopeptidase</fullName>
        <ecNumber evidence="4">3.4.16.4</ecNumber>
    </submittedName>
</protein>
<evidence type="ECO:0000313" key="4">
    <source>
        <dbReference type="EMBL" id="HIY88657.1"/>
    </source>
</evidence>
<dbReference type="InterPro" id="IPR000667">
    <property type="entry name" value="Peptidase_S13"/>
</dbReference>
<dbReference type="PANTHER" id="PTHR30023:SF0">
    <property type="entry name" value="PENICILLIN-SENSITIVE CARBOXYPEPTIDASE A"/>
    <property type="match status" value="1"/>
</dbReference>
<dbReference type="GO" id="GO:0006508">
    <property type="term" value="P:proteolysis"/>
    <property type="evidence" value="ECO:0007669"/>
    <property type="project" value="InterPro"/>
</dbReference>
<keyword evidence="2 4" id="KW-0378">Hydrolase</keyword>
<dbReference type="PRINTS" id="PR00922">
    <property type="entry name" value="DADACBPTASE3"/>
</dbReference>
<organism evidence="4 5">
    <name type="scientific">Candidatus Bacteroides pullicola</name>
    <dbReference type="NCBI Taxonomy" id="2838475"/>
    <lineage>
        <taxon>Bacteria</taxon>
        <taxon>Pseudomonadati</taxon>
        <taxon>Bacteroidota</taxon>
        <taxon>Bacteroidia</taxon>
        <taxon>Bacteroidales</taxon>
        <taxon>Bacteroidaceae</taxon>
        <taxon>Bacteroides</taxon>
    </lineage>
</organism>
<proteinExistence type="inferred from homology"/>
<dbReference type="InterPro" id="IPR012338">
    <property type="entry name" value="Beta-lactam/transpept-like"/>
</dbReference>
<reference evidence="4" key="1">
    <citation type="journal article" date="2021" name="PeerJ">
        <title>Extensive microbial diversity within the chicken gut microbiome revealed by metagenomics and culture.</title>
        <authorList>
            <person name="Gilroy R."/>
            <person name="Ravi A."/>
            <person name="Getino M."/>
            <person name="Pursley I."/>
            <person name="Horton D.L."/>
            <person name="Alikhan N.F."/>
            <person name="Baker D."/>
            <person name="Gharbi K."/>
            <person name="Hall N."/>
            <person name="Watson M."/>
            <person name="Adriaenssens E.M."/>
            <person name="Foster-Nyarko E."/>
            <person name="Jarju S."/>
            <person name="Secka A."/>
            <person name="Antonio M."/>
            <person name="Oren A."/>
            <person name="Chaudhuri R.R."/>
            <person name="La Ragione R."/>
            <person name="Hildebrand F."/>
            <person name="Pallen M.J."/>
        </authorList>
    </citation>
    <scope>NUCLEOTIDE SEQUENCE</scope>
    <source>
        <strain evidence="4">Gambia2-208</strain>
    </source>
</reference>
<name>A0A9D2CK75_9BACE</name>
<dbReference type="Proteomes" id="UP000886851">
    <property type="component" value="Unassembled WGS sequence"/>
</dbReference>
<reference evidence="4" key="2">
    <citation type="submission" date="2021-04" db="EMBL/GenBank/DDBJ databases">
        <authorList>
            <person name="Gilroy R."/>
        </authorList>
    </citation>
    <scope>NUCLEOTIDE SEQUENCE</scope>
    <source>
        <strain evidence="4">Gambia2-208</strain>
    </source>
</reference>
<dbReference type="Gene3D" id="3.50.80.20">
    <property type="entry name" value="D-Ala-D-Ala carboxypeptidase C, peptidase S13"/>
    <property type="match status" value="1"/>
</dbReference>
<dbReference type="PANTHER" id="PTHR30023">
    <property type="entry name" value="D-ALANYL-D-ALANINE CARBOXYPEPTIDASE"/>
    <property type="match status" value="1"/>
</dbReference>
<keyword evidence="3" id="KW-0732">Signal</keyword>
<dbReference type="NCBIfam" id="TIGR00666">
    <property type="entry name" value="PBP4"/>
    <property type="match status" value="1"/>
</dbReference>
<gene>
    <name evidence="4" type="primary">dacB</name>
    <name evidence="4" type="ORF">H9824_08145</name>
</gene>